<gene>
    <name evidence="2" type="ORF">Pan181_35060</name>
</gene>
<accession>A0A518ARE2</accession>
<evidence type="ECO:0000313" key="2">
    <source>
        <dbReference type="EMBL" id="QDU57291.1"/>
    </source>
</evidence>
<feature type="domain" description="DUF403" evidence="1">
    <location>
        <begin position="5"/>
        <end position="315"/>
    </location>
</feature>
<protein>
    <recommendedName>
        <fullName evidence="1">DUF403 domain-containing protein</fullName>
    </recommendedName>
</protein>
<dbReference type="AlphaFoldDB" id="A0A518ARE2"/>
<dbReference type="InterPro" id="IPR051680">
    <property type="entry name" value="ATP-dep_Glu-Cys_Ligase-2"/>
</dbReference>
<evidence type="ECO:0000313" key="3">
    <source>
        <dbReference type="Proteomes" id="UP000315750"/>
    </source>
</evidence>
<keyword evidence="3" id="KW-1185">Reference proteome</keyword>
<name>A0A518ARE2_9BACT</name>
<dbReference type="InterPro" id="IPR007296">
    <property type="entry name" value="DUF403"/>
</dbReference>
<proteinExistence type="predicted"/>
<dbReference type="PANTHER" id="PTHR34595:SF7">
    <property type="entry name" value="SLL1039 PROTEIN"/>
    <property type="match status" value="1"/>
</dbReference>
<sequence>MGASMLSRVAEAVYWMARYIERAENVARFIDVNYNLTLGEGSALGHQWAPLIYTTGDEALFEELYGQPTRQSVLQFLTYDQRNPNSIISCVNNARENARSVRDTITVPMWQQINTFYLLVRSAARQGQPLSDPNDFCDAVKIASHTLLGLTDATMSQNEAWHFGRMGMLMERADKTSRIVDVQYYLLLPTAEEIGGSLDVVRWSALLRSASALTMYRKLYGRITPTNVARFLILDAEFPRAMHFCLVRAQHSLCQITGSPMGTFRFQSEQRMGRLRMELDYTSIDDIIREGMHEYIDRFQSQLNGLGSAIHDDFFRLHTESAEPTQTQSQSTS</sequence>
<dbReference type="KEGG" id="amuc:Pan181_35060"/>
<reference evidence="2 3" key="1">
    <citation type="submission" date="2019-02" db="EMBL/GenBank/DDBJ databases">
        <title>Deep-cultivation of Planctomycetes and their phenomic and genomic characterization uncovers novel biology.</title>
        <authorList>
            <person name="Wiegand S."/>
            <person name="Jogler M."/>
            <person name="Boedeker C."/>
            <person name="Pinto D."/>
            <person name="Vollmers J."/>
            <person name="Rivas-Marin E."/>
            <person name="Kohn T."/>
            <person name="Peeters S.H."/>
            <person name="Heuer A."/>
            <person name="Rast P."/>
            <person name="Oberbeckmann S."/>
            <person name="Bunk B."/>
            <person name="Jeske O."/>
            <person name="Meyerdierks A."/>
            <person name="Storesund J.E."/>
            <person name="Kallscheuer N."/>
            <person name="Luecker S."/>
            <person name="Lage O.M."/>
            <person name="Pohl T."/>
            <person name="Merkel B.J."/>
            <person name="Hornburger P."/>
            <person name="Mueller R.-W."/>
            <person name="Bruemmer F."/>
            <person name="Labrenz M."/>
            <person name="Spormann A.M."/>
            <person name="Op den Camp H."/>
            <person name="Overmann J."/>
            <person name="Amann R."/>
            <person name="Jetten M.S.M."/>
            <person name="Mascher T."/>
            <person name="Medema M.H."/>
            <person name="Devos D.P."/>
            <person name="Kaster A.-K."/>
            <person name="Ovreas L."/>
            <person name="Rohde M."/>
            <person name="Galperin M.Y."/>
            <person name="Jogler C."/>
        </authorList>
    </citation>
    <scope>NUCLEOTIDE SEQUENCE [LARGE SCALE GENOMIC DNA]</scope>
    <source>
        <strain evidence="2 3">Pan181</strain>
    </source>
</reference>
<evidence type="ECO:0000259" key="1">
    <source>
        <dbReference type="Pfam" id="PF04168"/>
    </source>
</evidence>
<dbReference type="EMBL" id="CP036278">
    <property type="protein sequence ID" value="QDU57291.1"/>
    <property type="molecule type" value="Genomic_DNA"/>
</dbReference>
<organism evidence="2 3">
    <name type="scientific">Aeoliella mucimassa</name>
    <dbReference type="NCBI Taxonomy" id="2527972"/>
    <lineage>
        <taxon>Bacteria</taxon>
        <taxon>Pseudomonadati</taxon>
        <taxon>Planctomycetota</taxon>
        <taxon>Planctomycetia</taxon>
        <taxon>Pirellulales</taxon>
        <taxon>Lacipirellulaceae</taxon>
        <taxon>Aeoliella</taxon>
    </lineage>
</organism>
<dbReference type="PANTHER" id="PTHR34595">
    <property type="entry name" value="BLR5612 PROTEIN"/>
    <property type="match status" value="1"/>
</dbReference>
<dbReference type="Pfam" id="PF04168">
    <property type="entry name" value="Alpha-E"/>
    <property type="match status" value="1"/>
</dbReference>
<dbReference type="Proteomes" id="UP000315750">
    <property type="component" value="Chromosome"/>
</dbReference>